<protein>
    <submittedName>
        <fullName evidence="2">Positive regulator of sigma(E), RseC/MucC</fullName>
    </submittedName>
</protein>
<keyword evidence="1" id="KW-0812">Transmembrane</keyword>
<feature type="transmembrane region" description="Helical" evidence="1">
    <location>
        <begin position="96"/>
        <end position="114"/>
    </location>
</feature>
<dbReference type="InterPro" id="IPR007359">
    <property type="entry name" value="SigmaE_reg_RseC_MucC"/>
</dbReference>
<gene>
    <name evidence="2" type="ORF">SAMN02745118_00802</name>
</gene>
<evidence type="ECO:0000256" key="1">
    <source>
        <dbReference type="SAM" id="Phobius"/>
    </source>
</evidence>
<dbReference type="AlphaFoldDB" id="A0A1T4KJ63"/>
<dbReference type="OrthoDB" id="307768at2"/>
<evidence type="ECO:0000313" key="3">
    <source>
        <dbReference type="Proteomes" id="UP000190625"/>
    </source>
</evidence>
<dbReference type="InterPro" id="IPR026268">
    <property type="entry name" value="RseC"/>
</dbReference>
<reference evidence="3" key="1">
    <citation type="submission" date="2017-02" db="EMBL/GenBank/DDBJ databases">
        <authorList>
            <person name="Varghese N."/>
            <person name="Submissions S."/>
        </authorList>
    </citation>
    <scope>NUCLEOTIDE SEQUENCE [LARGE SCALE GENOMIC DNA]</scope>
    <source>
        <strain evidence="3">ATCC BAA-73</strain>
    </source>
</reference>
<dbReference type="Proteomes" id="UP000190625">
    <property type="component" value="Unassembled WGS sequence"/>
</dbReference>
<evidence type="ECO:0000313" key="2">
    <source>
        <dbReference type="EMBL" id="SJZ42440.1"/>
    </source>
</evidence>
<dbReference type="PIRSF" id="PIRSF004923">
    <property type="entry name" value="RseC"/>
    <property type="match status" value="1"/>
</dbReference>
<proteinExistence type="predicted"/>
<keyword evidence="1" id="KW-0472">Membrane</keyword>
<accession>A0A1T4KJ63</accession>
<organism evidence="2 3">
    <name type="scientific">Selenihalanaerobacter shriftii</name>
    <dbReference type="NCBI Taxonomy" id="142842"/>
    <lineage>
        <taxon>Bacteria</taxon>
        <taxon>Bacillati</taxon>
        <taxon>Bacillota</taxon>
        <taxon>Clostridia</taxon>
        <taxon>Halanaerobiales</taxon>
        <taxon>Halobacteroidaceae</taxon>
        <taxon>Selenihalanaerobacter</taxon>
    </lineage>
</organism>
<dbReference type="STRING" id="142842.SAMN02745118_00802"/>
<keyword evidence="3" id="KW-1185">Reference proteome</keyword>
<keyword evidence="1" id="KW-1133">Transmembrane helix</keyword>
<dbReference type="Pfam" id="PF04246">
    <property type="entry name" value="RseC_MucC"/>
    <property type="match status" value="1"/>
</dbReference>
<dbReference type="PANTHER" id="PTHR35867:SF1">
    <property type="entry name" value="PROTEIN RSEC"/>
    <property type="match status" value="1"/>
</dbReference>
<dbReference type="RefSeq" id="WP_159442876.1">
    <property type="nucleotide sequence ID" value="NZ_FUWM01000006.1"/>
</dbReference>
<name>A0A1T4KJ63_9FIRM</name>
<feature type="transmembrane region" description="Helical" evidence="1">
    <location>
        <begin position="62"/>
        <end position="84"/>
    </location>
</feature>
<sequence length="156" mass="17021">MRENAEVLEVHDGLATVAIRRQGSCDKCGKCDDAEDLEVEAQNSIGAKPGQMVIIEMKNKNILGAAFLVYFLPLINLFIGYFIGKWAGNNLGFGDADLVGAFVGIISLLSSFLITKKYGEKGSEEGKYQPVIKRVVRNTFNNVECDLDCGGGHNHH</sequence>
<dbReference type="EMBL" id="FUWM01000006">
    <property type="protein sequence ID" value="SJZ42440.1"/>
    <property type="molecule type" value="Genomic_DNA"/>
</dbReference>
<dbReference type="PANTHER" id="PTHR35867">
    <property type="entry name" value="PROTEIN RSEC"/>
    <property type="match status" value="1"/>
</dbReference>